<feature type="region of interest" description="Disordered" evidence="1">
    <location>
        <begin position="28"/>
        <end position="50"/>
    </location>
</feature>
<evidence type="ECO:0000313" key="2">
    <source>
        <dbReference type="EMBL" id="KGJ71043.1"/>
    </source>
</evidence>
<evidence type="ECO:0000313" key="3">
    <source>
        <dbReference type="Proteomes" id="UP000024900"/>
    </source>
</evidence>
<dbReference type="Proteomes" id="UP000024900">
    <property type="component" value="Unassembled WGS sequence"/>
</dbReference>
<gene>
    <name evidence="2" type="ORF">BJA5080_06314</name>
</gene>
<comment type="caution">
    <text evidence="2">The sequence shown here is derived from an EMBL/GenBank/DDBJ whole genome shotgun (WGS) entry which is preliminary data.</text>
</comment>
<organism evidence="2 3">
    <name type="scientific">Bradyrhizobium diazoefficiens SEMIA 5080</name>
    <dbReference type="NCBI Taxonomy" id="754504"/>
    <lineage>
        <taxon>Bacteria</taxon>
        <taxon>Pseudomonadati</taxon>
        <taxon>Pseudomonadota</taxon>
        <taxon>Alphaproteobacteria</taxon>
        <taxon>Hyphomicrobiales</taxon>
        <taxon>Nitrobacteraceae</taxon>
        <taxon>Bradyrhizobium</taxon>
    </lineage>
</organism>
<reference evidence="2 3" key="1">
    <citation type="journal article" date="2014" name="BMC Genomics">
        <title>Comparative genomics of Bradyrhizobium japonicum CPAC 15 and Bradyrhizobium diazoefficiens CPAC 7: elite model strains for understanding symbiotic performance with soybean.</title>
        <authorList>
            <person name="Siqueira A.F."/>
            <person name="Ormeno-Orrillo E."/>
            <person name="Souza R.C."/>
            <person name="Rodrigues E.P."/>
            <person name="Almeida L.G."/>
            <person name="Barcellos F.G."/>
            <person name="Batista J.S."/>
            <person name="Nakatami A.S."/>
            <person name="Martinez-Romero E."/>
            <person name="Vasconcelos A.T."/>
            <person name="Hungria M."/>
        </authorList>
    </citation>
    <scope>NUCLEOTIDE SEQUENCE [LARGE SCALE GENOMIC DNA]</scope>
    <source>
        <strain evidence="2 3">SEMIA 5080</strain>
    </source>
</reference>
<accession>A0A837CRH7</accession>
<dbReference type="AlphaFoldDB" id="A0A837CRH7"/>
<sequence>MEGLLTFAFNRSFLTSRCTRHAAAMAPDVHDDDEAKQDAQAKRVKRRARQAIGKRTSVRMRMRDLSEWKTLDALSH</sequence>
<name>A0A837CRH7_9BRAD</name>
<proteinExistence type="predicted"/>
<dbReference type="EMBL" id="ADOU02000004">
    <property type="protein sequence ID" value="KGJ71043.1"/>
    <property type="molecule type" value="Genomic_DNA"/>
</dbReference>
<protein>
    <submittedName>
        <fullName evidence="2">Uncharacterized protein</fullName>
    </submittedName>
</protein>
<evidence type="ECO:0000256" key="1">
    <source>
        <dbReference type="SAM" id="MobiDB-lite"/>
    </source>
</evidence>